<accession>A0ABQ8VLR1</accession>
<feature type="compositionally biased region" description="Basic and acidic residues" evidence="1">
    <location>
        <begin position="109"/>
        <end position="124"/>
    </location>
</feature>
<dbReference type="EMBL" id="JANVFT010000022">
    <property type="protein sequence ID" value="KAJ4497349.1"/>
    <property type="molecule type" value="Genomic_DNA"/>
</dbReference>
<reference evidence="3" key="1">
    <citation type="submission" date="2022-08" db="EMBL/GenBank/DDBJ databases">
        <title>A Global Phylogenomic Analysis of the Shiitake Genus Lentinula.</title>
        <authorList>
            <consortium name="DOE Joint Genome Institute"/>
            <person name="Sierra-Patev S."/>
            <person name="Min B."/>
            <person name="Naranjo-Ortiz M."/>
            <person name="Looney B."/>
            <person name="Konkel Z."/>
            <person name="Slot J.C."/>
            <person name="Sakamoto Y."/>
            <person name="Steenwyk J.L."/>
            <person name="Rokas A."/>
            <person name="Carro J."/>
            <person name="Camarero S."/>
            <person name="Ferreira P."/>
            <person name="Molpeceres G."/>
            <person name="Ruiz-Duenas F.J."/>
            <person name="Serrano A."/>
            <person name="Henrissat B."/>
            <person name="Drula E."/>
            <person name="Hughes K.W."/>
            <person name="Mata J.L."/>
            <person name="Ishikawa N.K."/>
            <person name="Vargas-Isla R."/>
            <person name="Ushijima S."/>
            <person name="Smith C.A."/>
            <person name="Ahrendt S."/>
            <person name="Andreopoulos W."/>
            <person name="He G."/>
            <person name="Labutti K."/>
            <person name="Lipzen A."/>
            <person name="Ng V."/>
            <person name="Riley R."/>
            <person name="Sandor L."/>
            <person name="Barry K."/>
            <person name="Martinez A.T."/>
            <person name="Xiao Y."/>
            <person name="Gibbons J.G."/>
            <person name="Terashima K."/>
            <person name="Grigoriev I.V."/>
            <person name="Hibbett D.S."/>
        </authorList>
    </citation>
    <scope>NUCLEOTIDE SEQUENCE</scope>
    <source>
        <strain evidence="3">RHP3577 ss4</strain>
    </source>
</reference>
<dbReference type="Proteomes" id="UP001150217">
    <property type="component" value="Unassembled WGS sequence"/>
</dbReference>
<dbReference type="SUPFAM" id="SSF50729">
    <property type="entry name" value="PH domain-like"/>
    <property type="match status" value="1"/>
</dbReference>
<dbReference type="Pfam" id="PF00638">
    <property type="entry name" value="Ran_BP1"/>
    <property type="match status" value="1"/>
</dbReference>
<evidence type="ECO:0000256" key="1">
    <source>
        <dbReference type="SAM" id="MobiDB-lite"/>
    </source>
</evidence>
<proteinExistence type="predicted"/>
<name>A0ABQ8VLR1_9AGAR</name>
<feature type="domain" description="RanBD1" evidence="2">
    <location>
        <begin position="34"/>
        <end position="94"/>
    </location>
</feature>
<evidence type="ECO:0000313" key="3">
    <source>
        <dbReference type="EMBL" id="KAJ4497349.1"/>
    </source>
</evidence>
<feature type="region of interest" description="Disordered" evidence="1">
    <location>
        <begin position="97"/>
        <end position="124"/>
    </location>
</feature>
<dbReference type="InterPro" id="IPR011993">
    <property type="entry name" value="PH-like_dom_sf"/>
</dbReference>
<protein>
    <recommendedName>
        <fullName evidence="2">RanBD1 domain-containing protein</fullName>
    </recommendedName>
</protein>
<dbReference type="PANTHER" id="PTHR23138">
    <property type="entry name" value="RAN BINDING PROTEIN"/>
    <property type="match status" value="1"/>
</dbReference>
<keyword evidence="4" id="KW-1185">Reference proteome</keyword>
<dbReference type="InterPro" id="IPR000156">
    <property type="entry name" value="Ran_bind_dom"/>
</dbReference>
<dbReference type="Gene3D" id="2.30.29.30">
    <property type="entry name" value="Pleckstrin-homology domain (PH domain)/Phosphotyrosine-binding domain (PTB)"/>
    <property type="match status" value="1"/>
</dbReference>
<gene>
    <name evidence="3" type="ORF">C8R41DRAFT_865655</name>
</gene>
<dbReference type="InterPro" id="IPR045255">
    <property type="entry name" value="RanBP1-like"/>
</dbReference>
<sequence>MLLHPSGKKEVLEMFDFQCTKRQGSTCNETRQNLEDGLRLQPNIGSDRSWVWKVAAEYSETPPTSETLAIRFANSESSILDAPKFKKEFEAAQKTNAALRGGAPAEASLMKEKKDEVEKEEKGG</sequence>
<organism evidence="3 4">
    <name type="scientific">Lentinula lateritia</name>
    <dbReference type="NCBI Taxonomy" id="40482"/>
    <lineage>
        <taxon>Eukaryota</taxon>
        <taxon>Fungi</taxon>
        <taxon>Dikarya</taxon>
        <taxon>Basidiomycota</taxon>
        <taxon>Agaricomycotina</taxon>
        <taxon>Agaricomycetes</taxon>
        <taxon>Agaricomycetidae</taxon>
        <taxon>Agaricales</taxon>
        <taxon>Marasmiineae</taxon>
        <taxon>Omphalotaceae</taxon>
        <taxon>Lentinula</taxon>
    </lineage>
</organism>
<evidence type="ECO:0000259" key="2">
    <source>
        <dbReference type="Pfam" id="PF00638"/>
    </source>
</evidence>
<comment type="caution">
    <text evidence="3">The sequence shown here is derived from an EMBL/GenBank/DDBJ whole genome shotgun (WGS) entry which is preliminary data.</text>
</comment>
<evidence type="ECO:0000313" key="4">
    <source>
        <dbReference type="Proteomes" id="UP001150217"/>
    </source>
</evidence>
<dbReference type="PANTHER" id="PTHR23138:SF87">
    <property type="entry name" value="E3 SUMO-PROTEIN LIGASE RANBP2"/>
    <property type="match status" value="1"/>
</dbReference>